<keyword evidence="2" id="KW-0520">NAD</keyword>
<dbReference type="InterPro" id="IPR015815">
    <property type="entry name" value="HIBADH-related"/>
</dbReference>
<dbReference type="InterPro" id="IPR029154">
    <property type="entry name" value="HIBADH-like_NADP-bd"/>
</dbReference>
<dbReference type="PIRSF" id="PIRSF000103">
    <property type="entry name" value="HIBADH"/>
    <property type="match status" value="1"/>
</dbReference>
<dbReference type="AlphaFoldDB" id="A0A9R1BL83"/>
<organism evidence="5 6">
    <name type="scientific">Triticum turgidum subsp. durum</name>
    <name type="common">Durum wheat</name>
    <name type="synonym">Triticum durum</name>
    <dbReference type="NCBI Taxonomy" id="4567"/>
    <lineage>
        <taxon>Eukaryota</taxon>
        <taxon>Viridiplantae</taxon>
        <taxon>Streptophyta</taxon>
        <taxon>Embryophyta</taxon>
        <taxon>Tracheophyta</taxon>
        <taxon>Spermatophyta</taxon>
        <taxon>Magnoliopsida</taxon>
        <taxon>Liliopsida</taxon>
        <taxon>Poales</taxon>
        <taxon>Poaceae</taxon>
        <taxon>BOP clade</taxon>
        <taxon>Pooideae</taxon>
        <taxon>Triticodae</taxon>
        <taxon>Triticeae</taxon>
        <taxon>Triticinae</taxon>
        <taxon>Triticum</taxon>
    </lineage>
</organism>
<dbReference type="EMBL" id="LT934123">
    <property type="protein sequence ID" value="VAI72784.1"/>
    <property type="molecule type" value="Genomic_DNA"/>
</dbReference>
<accession>A0A9R1BL83</accession>
<dbReference type="GO" id="GO:0051287">
    <property type="term" value="F:NAD binding"/>
    <property type="evidence" value="ECO:0007669"/>
    <property type="project" value="InterPro"/>
</dbReference>
<evidence type="ECO:0000256" key="1">
    <source>
        <dbReference type="ARBA" id="ARBA00023002"/>
    </source>
</evidence>
<dbReference type="PANTHER" id="PTHR43060">
    <property type="entry name" value="3-HYDROXYISOBUTYRATE DEHYDROGENASE-LIKE 1, MITOCHONDRIAL-RELATED"/>
    <property type="match status" value="1"/>
</dbReference>
<evidence type="ECO:0000259" key="4">
    <source>
        <dbReference type="Pfam" id="PF14833"/>
    </source>
</evidence>
<dbReference type="Pfam" id="PF03446">
    <property type="entry name" value="NAD_binding_2"/>
    <property type="match status" value="1"/>
</dbReference>
<evidence type="ECO:0000256" key="2">
    <source>
        <dbReference type="ARBA" id="ARBA00023027"/>
    </source>
</evidence>
<sequence>MSPSSSAAKTVAFVGADGLSAALAASFARSGAIVRFYIDRKADGSAATALAEQGGGVRCVSPAEATRDSALVVVLSDADGVDELFFGAQGIVQGLCKEAIVLIRSTLVPSHLEKLGQKLADEKKGIFLLDAYIFSGLSDELKQNIVVVASGRKDVAERAGQFFSDLDKTNYFVEGEFGCSSKIRLVNDLLESIHFVASTEAMFIGVRAGIHPSIIYDIISNAAGSSRIFVEVVPKFLSEDPLIIDFLKSLKKHAVTCTFIATEFVWTMNEGILCVLEP</sequence>
<reference evidence="5 6" key="1">
    <citation type="submission" date="2017-09" db="EMBL/GenBank/DDBJ databases">
        <authorList>
            <consortium name="International Durum Wheat Genome Sequencing Consortium (IDWGSC)"/>
            <person name="Milanesi L."/>
        </authorList>
    </citation>
    <scope>NUCLEOTIDE SEQUENCE [LARGE SCALE GENOMIC DNA]</scope>
    <source>
        <strain evidence="6">cv. Svevo</strain>
    </source>
</reference>
<dbReference type="SUPFAM" id="SSF48179">
    <property type="entry name" value="6-phosphogluconate dehydrogenase C-terminal domain-like"/>
    <property type="match status" value="1"/>
</dbReference>
<dbReference type="Gramene" id="TRITD7Av1G070510.1">
    <property type="protein sequence ID" value="TRITD7Av1G070510.1"/>
    <property type="gene ID" value="TRITD7Av1G070510"/>
</dbReference>
<feature type="domain" description="3-hydroxyisobutyrate dehydrogenase-like NAD-binding" evidence="4">
    <location>
        <begin position="181"/>
        <end position="238"/>
    </location>
</feature>
<dbReference type="Gene3D" id="1.10.1040.10">
    <property type="entry name" value="N-(1-d-carboxylethyl)-l-norvaline Dehydrogenase, domain 2"/>
    <property type="match status" value="1"/>
</dbReference>
<dbReference type="InterPro" id="IPR013328">
    <property type="entry name" value="6PGD_dom2"/>
</dbReference>
<dbReference type="Gene3D" id="3.40.50.720">
    <property type="entry name" value="NAD(P)-binding Rossmann-like Domain"/>
    <property type="match status" value="1"/>
</dbReference>
<keyword evidence="1" id="KW-0560">Oxidoreductase</keyword>
<evidence type="ECO:0000313" key="5">
    <source>
        <dbReference type="EMBL" id="VAI72784.1"/>
    </source>
</evidence>
<dbReference type="OMA" id="IATEFVW"/>
<dbReference type="SUPFAM" id="SSF51735">
    <property type="entry name" value="NAD(P)-binding Rossmann-fold domains"/>
    <property type="match status" value="1"/>
</dbReference>
<feature type="domain" description="6-phosphogluconate dehydrogenase NADP-binding" evidence="3">
    <location>
        <begin position="11"/>
        <end position="167"/>
    </location>
</feature>
<dbReference type="InterPro" id="IPR006115">
    <property type="entry name" value="6PGDH_NADP-bd"/>
</dbReference>
<dbReference type="GO" id="GO:0016491">
    <property type="term" value="F:oxidoreductase activity"/>
    <property type="evidence" value="ECO:0007669"/>
    <property type="project" value="UniProtKB-KW"/>
</dbReference>
<dbReference type="GO" id="GO:0050661">
    <property type="term" value="F:NADP binding"/>
    <property type="evidence" value="ECO:0007669"/>
    <property type="project" value="InterPro"/>
</dbReference>
<evidence type="ECO:0000259" key="3">
    <source>
        <dbReference type="Pfam" id="PF03446"/>
    </source>
</evidence>
<dbReference type="Proteomes" id="UP000324705">
    <property type="component" value="Chromosome 7A"/>
</dbReference>
<dbReference type="Pfam" id="PF14833">
    <property type="entry name" value="NAD_binding_11"/>
    <property type="match status" value="1"/>
</dbReference>
<evidence type="ECO:0000313" key="6">
    <source>
        <dbReference type="Proteomes" id="UP000324705"/>
    </source>
</evidence>
<evidence type="ECO:0008006" key="7">
    <source>
        <dbReference type="Google" id="ProtNLM"/>
    </source>
</evidence>
<proteinExistence type="predicted"/>
<name>A0A9R1BL83_TRITD</name>
<keyword evidence="6" id="KW-1185">Reference proteome</keyword>
<protein>
    <recommendedName>
        <fullName evidence="7">3-hydroxyisobutyrate dehydrogenase</fullName>
    </recommendedName>
</protein>
<dbReference type="PANTHER" id="PTHR43060:SF17">
    <property type="entry name" value="L-THREONATE DEHYDROGENASE"/>
    <property type="match status" value="1"/>
</dbReference>
<dbReference type="InterPro" id="IPR008927">
    <property type="entry name" value="6-PGluconate_DH-like_C_sf"/>
</dbReference>
<gene>
    <name evidence="5" type="ORF">TRITD_7Av1G070510</name>
</gene>
<dbReference type="InterPro" id="IPR036291">
    <property type="entry name" value="NAD(P)-bd_dom_sf"/>
</dbReference>